<organism evidence="12 13">
    <name type="scientific">Neonectria magnoliae</name>
    <dbReference type="NCBI Taxonomy" id="2732573"/>
    <lineage>
        <taxon>Eukaryota</taxon>
        <taxon>Fungi</taxon>
        <taxon>Dikarya</taxon>
        <taxon>Ascomycota</taxon>
        <taxon>Pezizomycotina</taxon>
        <taxon>Sordariomycetes</taxon>
        <taxon>Hypocreomycetidae</taxon>
        <taxon>Hypocreales</taxon>
        <taxon>Nectriaceae</taxon>
        <taxon>Neonectria</taxon>
    </lineage>
</organism>
<feature type="region of interest" description="Disordered" evidence="9">
    <location>
        <begin position="535"/>
        <end position="608"/>
    </location>
</feature>
<keyword evidence="8" id="KW-0539">Nucleus</keyword>
<comment type="similarity">
    <text evidence="2">Belongs to the cytochrome P450 family.</text>
</comment>
<keyword evidence="4" id="KW-0479">Metal-binding</keyword>
<dbReference type="EMBL" id="JAZAVK010000095">
    <property type="protein sequence ID" value="KAK7423841.1"/>
    <property type="molecule type" value="Genomic_DNA"/>
</dbReference>
<evidence type="ECO:0000256" key="4">
    <source>
        <dbReference type="ARBA" id="ARBA00022723"/>
    </source>
</evidence>
<feature type="transmembrane region" description="Helical" evidence="10">
    <location>
        <begin position="12"/>
        <end position="29"/>
    </location>
</feature>
<dbReference type="Gene3D" id="1.10.630.10">
    <property type="entry name" value="Cytochrome P450"/>
    <property type="match status" value="1"/>
</dbReference>
<dbReference type="PANTHER" id="PTHR46206">
    <property type="entry name" value="CYTOCHROME P450"/>
    <property type="match status" value="1"/>
</dbReference>
<dbReference type="InterPro" id="IPR002403">
    <property type="entry name" value="Cyt_P450_E_grp-IV"/>
</dbReference>
<keyword evidence="6" id="KW-0408">Iron</keyword>
<evidence type="ECO:0000313" key="13">
    <source>
        <dbReference type="Proteomes" id="UP001498421"/>
    </source>
</evidence>
<evidence type="ECO:0000256" key="1">
    <source>
        <dbReference type="ARBA" id="ARBA00001971"/>
    </source>
</evidence>
<protein>
    <recommendedName>
        <fullName evidence="11">Xylanolytic transcriptional activator regulatory domain-containing protein</fullName>
    </recommendedName>
</protein>
<dbReference type="CDD" id="cd11041">
    <property type="entry name" value="CYP503A1-like"/>
    <property type="match status" value="1"/>
</dbReference>
<comment type="cofactor">
    <cofactor evidence="1">
        <name>heme</name>
        <dbReference type="ChEBI" id="CHEBI:30413"/>
    </cofactor>
</comment>
<evidence type="ECO:0000256" key="5">
    <source>
        <dbReference type="ARBA" id="ARBA00023002"/>
    </source>
</evidence>
<keyword evidence="5" id="KW-0560">Oxidoreductase</keyword>
<comment type="caution">
    <text evidence="12">The sequence shown here is derived from an EMBL/GenBank/DDBJ whole genome shotgun (WGS) entry which is preliminary data.</text>
</comment>
<dbReference type="SMART" id="SM00906">
    <property type="entry name" value="Fungal_trans"/>
    <property type="match status" value="1"/>
</dbReference>
<reference evidence="12 13" key="1">
    <citation type="journal article" date="2025" name="Microbiol. Resour. Announc.">
        <title>Draft genome sequences for Neonectria magnoliae and Neonectria punicea, canker pathogens of Liriodendron tulipifera and Acer saccharum in West Virginia.</title>
        <authorList>
            <person name="Petronek H.M."/>
            <person name="Kasson M.T."/>
            <person name="Metheny A.M."/>
            <person name="Stauder C.M."/>
            <person name="Lovett B."/>
            <person name="Lynch S.C."/>
            <person name="Garnas J.R."/>
            <person name="Kasson L.R."/>
            <person name="Stajich J.E."/>
        </authorList>
    </citation>
    <scope>NUCLEOTIDE SEQUENCE [LARGE SCALE GENOMIC DNA]</scope>
    <source>
        <strain evidence="12 13">NRRL 64651</strain>
    </source>
</reference>
<feature type="compositionally biased region" description="Low complexity" evidence="9">
    <location>
        <begin position="540"/>
        <end position="556"/>
    </location>
</feature>
<evidence type="ECO:0000313" key="12">
    <source>
        <dbReference type="EMBL" id="KAK7423841.1"/>
    </source>
</evidence>
<keyword evidence="10" id="KW-0812">Transmembrane</keyword>
<feature type="domain" description="Xylanolytic transcriptional activator regulatory" evidence="11">
    <location>
        <begin position="793"/>
        <end position="867"/>
    </location>
</feature>
<feature type="compositionally biased region" description="Polar residues" evidence="9">
    <location>
        <begin position="570"/>
        <end position="593"/>
    </location>
</feature>
<keyword evidence="3" id="KW-0349">Heme</keyword>
<keyword evidence="7" id="KW-0503">Monooxygenase</keyword>
<dbReference type="CDD" id="cd12148">
    <property type="entry name" value="fungal_TF_MHR"/>
    <property type="match status" value="1"/>
</dbReference>
<feature type="region of interest" description="Disordered" evidence="9">
    <location>
        <begin position="1068"/>
        <end position="1088"/>
    </location>
</feature>
<dbReference type="InterPro" id="IPR007219">
    <property type="entry name" value="XnlR_reg_dom"/>
</dbReference>
<dbReference type="Pfam" id="PF00067">
    <property type="entry name" value="p450"/>
    <property type="match status" value="1"/>
</dbReference>
<name>A0ABR1HTC2_9HYPO</name>
<dbReference type="InterPro" id="IPR017972">
    <property type="entry name" value="Cyt_P450_CS"/>
</dbReference>
<evidence type="ECO:0000256" key="8">
    <source>
        <dbReference type="ARBA" id="ARBA00023242"/>
    </source>
</evidence>
<keyword evidence="13" id="KW-1185">Reference proteome</keyword>
<sequence length="1160" mass="130294">MDVLQGSSQAWPWYVLAGLAAAFAFYYALPRSAEYPGVGFQVKDAKQRKAQYSFNAPKLLQDGYDQFKDKIFSVDTSQGEHVQNFMAIVAKLTRGHAVGIKLVFPHQYVEEIAKDPGLSFHKSLDEDLLVDYTYMGGIKPFALSAFKREVIPNLGKFIPSFSELIQESVPRFLGEAEEWTPVNMYPKMLRLLGVLTSRVMVDEAAPHNETWVTLTTKYVDSAIRHAHDLKFWPAFTRPFVHRFLPRYKDIQQQLGQAGGILIKAIERFDEHEATGTPEPQPTSVLYHMSRLTKGTSSSVIDMHLKEQMNLAVGGIHTTSSVLTQTIFEMATHPEYIPELRQEALDMFRATGGVATKASLFEMHKLDSFIRESHRLNSPNLTTLQRLATQDVTLKDGTFIPKGTKLEFATCSIHRDGEFYDDASKFDGFRFYRLREADANGEGGKHRYISARKDMLGWGYGKTACPGRFLADVEIKLILSFLLLHYDLKNPEGQGRQKHIHFENQVFPSASEPVLVKAIKMEDIGADGRVAALHQRDTSDTTWESTSNLTSTLSSQTRENTAPTSLDEVQPRTSVGRPSQASERPGSSRNSTGASDLERGHGESFPGEQFPATTQALRHIQLELQSNQDMEGERREILKRALAFATQAASQLSPAGGSSPRVNDDIVFDEAMHPSASMVHSILRGPTRSTGLSFFLDMGAIISKATMEKQGLALLDNSIDYATRLHYTVNVNFAAWMYIQASSHGSLNETLKAHLHKEQSRYDRNIHAALRRFGIMDTITQSLFQALLSGLDKCWNLIATVSKVCIALGGQRLANLATTSSDESLETRYSLSLCYMFDKALAMSMNRAPCLPDMEINAEQLVPTTRSNPNTALYYIFLQLAQVQDQLLRDMRHQGDASQDVLERMQKVQQTMWRIQDKMRHFRARSPHCDERFLQVEWIGVDFAYYSIMTFVTNLHPYLGDDPGLQEQLLGYARKSITSLNDMLTQGVTLDDAHTFKISVSWLVLFYPLRPFFLLFSHVVDKSHVQDFQLLADVTSSLKHFADDESDILRVQRLFDAFVSLCKPLVQSEANGTTSGSAAPADAPSRPQRDEVIQNDTIDCGDSWHSRALSSLDQDHASCFQFSILHPGQGMDLDALDDRDMMMDLYNTQPSLGWLNGLDMP</sequence>
<evidence type="ECO:0000259" key="11">
    <source>
        <dbReference type="SMART" id="SM00906"/>
    </source>
</evidence>
<evidence type="ECO:0000256" key="7">
    <source>
        <dbReference type="ARBA" id="ARBA00023033"/>
    </source>
</evidence>
<dbReference type="InterPro" id="IPR036396">
    <property type="entry name" value="Cyt_P450_sf"/>
</dbReference>
<evidence type="ECO:0000256" key="9">
    <source>
        <dbReference type="SAM" id="MobiDB-lite"/>
    </source>
</evidence>
<keyword evidence="10" id="KW-0472">Membrane</keyword>
<proteinExistence type="inferred from homology"/>
<dbReference type="SUPFAM" id="SSF48264">
    <property type="entry name" value="Cytochrome P450"/>
    <property type="match status" value="1"/>
</dbReference>
<evidence type="ECO:0000256" key="6">
    <source>
        <dbReference type="ARBA" id="ARBA00023004"/>
    </source>
</evidence>
<dbReference type="PROSITE" id="PS00086">
    <property type="entry name" value="CYTOCHROME_P450"/>
    <property type="match status" value="1"/>
</dbReference>
<evidence type="ECO:0000256" key="2">
    <source>
        <dbReference type="ARBA" id="ARBA00010617"/>
    </source>
</evidence>
<evidence type="ECO:0000256" key="10">
    <source>
        <dbReference type="SAM" id="Phobius"/>
    </source>
</evidence>
<gene>
    <name evidence="12" type="ORF">QQZ08_008885</name>
</gene>
<dbReference type="PRINTS" id="PR00465">
    <property type="entry name" value="EP450IV"/>
</dbReference>
<dbReference type="PANTHER" id="PTHR46206:SF2">
    <property type="entry name" value="CYTOCHROME P450 MONOOXYGENASE AUSG-RELATED"/>
    <property type="match status" value="1"/>
</dbReference>
<keyword evidence="10" id="KW-1133">Transmembrane helix</keyword>
<evidence type="ECO:0000256" key="3">
    <source>
        <dbReference type="ARBA" id="ARBA00022617"/>
    </source>
</evidence>
<dbReference type="Proteomes" id="UP001498421">
    <property type="component" value="Unassembled WGS sequence"/>
</dbReference>
<accession>A0ABR1HTC2</accession>
<dbReference type="InterPro" id="IPR001128">
    <property type="entry name" value="Cyt_P450"/>
</dbReference>